<proteinExistence type="predicted"/>
<keyword evidence="2" id="KW-1185">Reference proteome</keyword>
<name>A0A399R9Q3_9PROT</name>
<gene>
    <name evidence="1" type="ORF">D1223_12105</name>
</gene>
<evidence type="ECO:0000313" key="1">
    <source>
        <dbReference type="EMBL" id="RIJ28150.1"/>
    </source>
</evidence>
<accession>A0A399R9Q3</accession>
<sequence length="155" mass="16814">MGSLAFASASDMDTWRVASTSDEGTVLTVVSGTDTKAGTFFSCTNGTLKFGVGLEGGDLAETLATDTHRQSRRQAETTIGDGETFESDWTYLPSMKVAIARNEVTAKKFYNAAVRKDTVSWKLDRKSEIELSFPELNDAFKSFANDCSVTNPDAQ</sequence>
<comment type="caution">
    <text evidence="1">The sequence shown here is derived from an EMBL/GenBank/DDBJ whole genome shotgun (WGS) entry which is preliminary data.</text>
</comment>
<protein>
    <submittedName>
        <fullName evidence="1">Uncharacterized protein</fullName>
    </submittedName>
</protein>
<dbReference type="Proteomes" id="UP000266385">
    <property type="component" value="Unassembled WGS sequence"/>
</dbReference>
<dbReference type="EMBL" id="QWFX01000013">
    <property type="protein sequence ID" value="RIJ28150.1"/>
    <property type="molecule type" value="Genomic_DNA"/>
</dbReference>
<dbReference type="AlphaFoldDB" id="A0A399R9Q3"/>
<evidence type="ECO:0000313" key="2">
    <source>
        <dbReference type="Proteomes" id="UP000266385"/>
    </source>
</evidence>
<reference evidence="1 2" key="1">
    <citation type="submission" date="2018-08" db="EMBL/GenBank/DDBJ databases">
        <title>Henriciella mobilis sp. nov., isolated from seawater.</title>
        <authorList>
            <person name="Cheng H."/>
            <person name="Wu Y.-H."/>
            <person name="Xu X.-W."/>
            <person name="Guo L.-L."/>
        </authorList>
    </citation>
    <scope>NUCLEOTIDE SEQUENCE [LARGE SCALE GENOMIC DNA]</scope>
    <source>
        <strain evidence="1 2">JN25</strain>
    </source>
</reference>
<organism evidence="1 2">
    <name type="scientific">Henriciella mobilis</name>
    <dbReference type="NCBI Taxonomy" id="2305467"/>
    <lineage>
        <taxon>Bacteria</taxon>
        <taxon>Pseudomonadati</taxon>
        <taxon>Pseudomonadota</taxon>
        <taxon>Alphaproteobacteria</taxon>
        <taxon>Hyphomonadales</taxon>
        <taxon>Hyphomonadaceae</taxon>
        <taxon>Henriciella</taxon>
    </lineage>
</organism>